<dbReference type="Pfam" id="PF13545">
    <property type="entry name" value="HTH_Crp_2"/>
    <property type="match status" value="1"/>
</dbReference>
<name>A0ABT3ZS96_9BURK</name>
<evidence type="ECO:0000313" key="6">
    <source>
        <dbReference type="EMBL" id="MCY0389421.1"/>
    </source>
</evidence>
<evidence type="ECO:0000256" key="3">
    <source>
        <dbReference type="ARBA" id="ARBA00023163"/>
    </source>
</evidence>
<protein>
    <submittedName>
        <fullName evidence="6">Crp/Fnr family transcriptional regulator</fullName>
    </submittedName>
</protein>
<evidence type="ECO:0000313" key="7">
    <source>
        <dbReference type="Proteomes" id="UP001082899"/>
    </source>
</evidence>
<keyword evidence="3" id="KW-0804">Transcription</keyword>
<dbReference type="InterPro" id="IPR036390">
    <property type="entry name" value="WH_DNA-bd_sf"/>
</dbReference>
<dbReference type="EMBL" id="JAPMXC010000010">
    <property type="protein sequence ID" value="MCY0389421.1"/>
    <property type="molecule type" value="Genomic_DNA"/>
</dbReference>
<evidence type="ECO:0000256" key="1">
    <source>
        <dbReference type="ARBA" id="ARBA00023015"/>
    </source>
</evidence>
<keyword evidence="2" id="KW-0238">DNA-binding</keyword>
<dbReference type="PROSITE" id="PS51063">
    <property type="entry name" value="HTH_CRP_2"/>
    <property type="match status" value="1"/>
</dbReference>
<sequence length="267" mass="29195">MVHSNRLLAVYPAAGQILPSADLELVHLPAGRLLYDCGQRITHAYFPVTAVVSLMLLMKSGATMEIASVGDEGLVGLPLVMGGDVMPSRAEVRTGGLAYRIKAADLKRDFGDLPLMRTAILLYAQTLLTQVSQSSACNRHHSVSQQLCRWLLLALDRAQSNQLSITHQSIANMLGVRREGVTEATGKLEQAGIISHVRGKITVLDRPRLEAACCECYGIVRDEFARLRERATELAGRDDHAESLTMRRWSTGSAPQETRVTVGEGRH</sequence>
<dbReference type="InterPro" id="IPR018490">
    <property type="entry name" value="cNMP-bd_dom_sf"/>
</dbReference>
<dbReference type="InterPro" id="IPR050397">
    <property type="entry name" value="Env_Response_Regulators"/>
</dbReference>
<feature type="compositionally biased region" description="Polar residues" evidence="4">
    <location>
        <begin position="248"/>
        <end position="259"/>
    </location>
</feature>
<dbReference type="SMART" id="SM00419">
    <property type="entry name" value="HTH_CRP"/>
    <property type="match status" value="1"/>
</dbReference>
<keyword evidence="7" id="KW-1185">Reference proteome</keyword>
<accession>A0ABT3ZS96</accession>
<keyword evidence="1" id="KW-0805">Transcription regulation</keyword>
<comment type="caution">
    <text evidence="6">The sequence shown here is derived from an EMBL/GenBank/DDBJ whole genome shotgun (WGS) entry which is preliminary data.</text>
</comment>
<gene>
    <name evidence="6" type="ORF">OVY01_19940</name>
</gene>
<evidence type="ECO:0000256" key="4">
    <source>
        <dbReference type="SAM" id="MobiDB-lite"/>
    </source>
</evidence>
<evidence type="ECO:0000259" key="5">
    <source>
        <dbReference type="PROSITE" id="PS51063"/>
    </source>
</evidence>
<dbReference type="InterPro" id="IPR014710">
    <property type="entry name" value="RmlC-like_jellyroll"/>
</dbReference>
<dbReference type="PANTHER" id="PTHR24567:SF74">
    <property type="entry name" value="HTH-TYPE TRANSCRIPTIONAL REGULATOR ARCR"/>
    <property type="match status" value="1"/>
</dbReference>
<feature type="region of interest" description="Disordered" evidence="4">
    <location>
        <begin position="248"/>
        <end position="267"/>
    </location>
</feature>
<dbReference type="Gene3D" id="2.60.120.10">
    <property type="entry name" value="Jelly Rolls"/>
    <property type="match status" value="1"/>
</dbReference>
<dbReference type="InterPro" id="IPR012318">
    <property type="entry name" value="HTH_CRP"/>
</dbReference>
<dbReference type="Proteomes" id="UP001082899">
    <property type="component" value="Unassembled WGS sequence"/>
</dbReference>
<reference evidence="6" key="1">
    <citation type="submission" date="2022-11" db="EMBL/GenBank/DDBJ databases">
        <title>Robbsia betulipollinis sp. nov., isolated from pollen of birch (Betula pendula).</title>
        <authorList>
            <person name="Shi H."/>
            <person name="Ambika Manirajan B."/>
            <person name="Ratering S."/>
            <person name="Geissler-Plaum R."/>
            <person name="Schnell S."/>
        </authorList>
    </citation>
    <scope>NUCLEOTIDE SEQUENCE</scope>
    <source>
        <strain evidence="6">Bb-Pol-6</strain>
    </source>
</reference>
<proteinExistence type="predicted"/>
<dbReference type="SUPFAM" id="SSF51206">
    <property type="entry name" value="cAMP-binding domain-like"/>
    <property type="match status" value="1"/>
</dbReference>
<dbReference type="PANTHER" id="PTHR24567">
    <property type="entry name" value="CRP FAMILY TRANSCRIPTIONAL REGULATORY PROTEIN"/>
    <property type="match status" value="1"/>
</dbReference>
<dbReference type="SUPFAM" id="SSF46785">
    <property type="entry name" value="Winged helix' DNA-binding domain"/>
    <property type="match status" value="1"/>
</dbReference>
<feature type="domain" description="HTH crp-type" evidence="5">
    <location>
        <begin position="141"/>
        <end position="207"/>
    </location>
</feature>
<organism evidence="6 7">
    <name type="scientific">Robbsia betulipollinis</name>
    <dbReference type="NCBI Taxonomy" id="2981849"/>
    <lineage>
        <taxon>Bacteria</taxon>
        <taxon>Pseudomonadati</taxon>
        <taxon>Pseudomonadota</taxon>
        <taxon>Betaproteobacteria</taxon>
        <taxon>Burkholderiales</taxon>
        <taxon>Burkholderiaceae</taxon>
        <taxon>Robbsia</taxon>
    </lineage>
</organism>
<evidence type="ECO:0000256" key="2">
    <source>
        <dbReference type="ARBA" id="ARBA00023125"/>
    </source>
</evidence>